<dbReference type="Proteomes" id="UP000830375">
    <property type="component" value="Unassembled WGS sequence"/>
</dbReference>
<organism evidence="4 5">
    <name type="scientific">Labeo rohita</name>
    <name type="common">Indian major carp</name>
    <name type="synonym">Cyprinus rohita</name>
    <dbReference type="NCBI Taxonomy" id="84645"/>
    <lineage>
        <taxon>Eukaryota</taxon>
        <taxon>Metazoa</taxon>
        <taxon>Chordata</taxon>
        <taxon>Craniata</taxon>
        <taxon>Vertebrata</taxon>
        <taxon>Euteleostomi</taxon>
        <taxon>Actinopterygii</taxon>
        <taxon>Neopterygii</taxon>
        <taxon>Teleostei</taxon>
        <taxon>Ostariophysi</taxon>
        <taxon>Cypriniformes</taxon>
        <taxon>Cyprinidae</taxon>
        <taxon>Labeoninae</taxon>
        <taxon>Labeonini</taxon>
        <taxon>Labeo</taxon>
    </lineage>
</organism>
<protein>
    <submittedName>
        <fullName evidence="4">NACHT, LRR and PYD domains-containing protein 12</fullName>
    </submittedName>
</protein>
<dbReference type="InterPro" id="IPR051261">
    <property type="entry name" value="NLR"/>
</dbReference>
<feature type="region of interest" description="Disordered" evidence="3">
    <location>
        <begin position="14"/>
        <end position="43"/>
    </location>
</feature>
<dbReference type="SUPFAM" id="SSF52047">
    <property type="entry name" value="RNI-like"/>
    <property type="match status" value="1"/>
</dbReference>
<dbReference type="Pfam" id="PF13516">
    <property type="entry name" value="LRR_6"/>
    <property type="match status" value="3"/>
</dbReference>
<dbReference type="EMBL" id="JACTAM010002744">
    <property type="protein sequence ID" value="KAI2643783.1"/>
    <property type="molecule type" value="Genomic_DNA"/>
</dbReference>
<reference evidence="4 5" key="1">
    <citation type="submission" date="2022-01" db="EMBL/GenBank/DDBJ databases">
        <title>A high-quality chromosome-level genome assembly of rohu carp, Labeo rohita.</title>
        <authorList>
            <person name="Arick M.A. II"/>
            <person name="Hsu C.-Y."/>
            <person name="Magbanua Z."/>
            <person name="Pechanova O."/>
            <person name="Grover C."/>
            <person name="Miller E."/>
            <person name="Thrash A."/>
            <person name="Ezzel L."/>
            <person name="Alam S."/>
            <person name="Benzie J."/>
            <person name="Hamilton M."/>
            <person name="Karsi A."/>
            <person name="Lawrence M.L."/>
            <person name="Peterson D.G."/>
        </authorList>
    </citation>
    <scope>NUCLEOTIDE SEQUENCE [LARGE SCALE GENOMIC DNA]</scope>
    <source>
        <strain evidence="5">BAU-BD-2019</strain>
        <tissue evidence="4">Blood</tissue>
    </source>
</reference>
<evidence type="ECO:0000313" key="4">
    <source>
        <dbReference type="EMBL" id="KAI2643783.1"/>
    </source>
</evidence>
<feature type="compositionally biased region" description="Low complexity" evidence="3">
    <location>
        <begin position="34"/>
        <end position="43"/>
    </location>
</feature>
<evidence type="ECO:0000256" key="1">
    <source>
        <dbReference type="ARBA" id="ARBA00022614"/>
    </source>
</evidence>
<name>A0ABQ8L2E0_LABRO</name>
<proteinExistence type="predicted"/>
<sequence length="225" mass="24186">MHRDRALNLRDRHITPGCPAVKSGAEGRRPAETSASSSDSPSDAVADLSTSCCIGVISLLSPVKVYLQSCGNLSSVLKSPNSILRELDLSNNGLQDHGVKFLSEGLKSPNSKLCCGNLSSVLQSSNSVLRELDLSNNDLQDSGVMLLSEGLKSPNCQLEILLSGCMVTEKGCHCVSSALTSNPSHLRELDLSYNHPGDSGVKLLFEKLKDPNCKLDKLKYVKQEF</sequence>
<evidence type="ECO:0000313" key="5">
    <source>
        <dbReference type="Proteomes" id="UP000830375"/>
    </source>
</evidence>
<dbReference type="InterPro" id="IPR001611">
    <property type="entry name" value="Leu-rich_rpt"/>
</dbReference>
<keyword evidence="1" id="KW-0433">Leucine-rich repeat</keyword>
<dbReference type="SMART" id="SM00368">
    <property type="entry name" value="LRR_RI"/>
    <property type="match status" value="4"/>
</dbReference>
<evidence type="ECO:0000256" key="3">
    <source>
        <dbReference type="SAM" id="MobiDB-lite"/>
    </source>
</evidence>
<keyword evidence="5" id="KW-1185">Reference proteome</keyword>
<accession>A0ABQ8L2E0</accession>
<comment type="caution">
    <text evidence="4">The sequence shown here is derived from an EMBL/GenBank/DDBJ whole genome shotgun (WGS) entry which is preliminary data.</text>
</comment>
<dbReference type="InterPro" id="IPR032675">
    <property type="entry name" value="LRR_dom_sf"/>
</dbReference>
<evidence type="ECO:0000256" key="2">
    <source>
        <dbReference type="ARBA" id="ARBA00022737"/>
    </source>
</evidence>
<gene>
    <name evidence="4" type="ORF">H4Q32_026760</name>
</gene>
<keyword evidence="2" id="KW-0677">Repeat</keyword>
<dbReference type="PANTHER" id="PTHR24106">
    <property type="entry name" value="NACHT, LRR AND CARD DOMAINS-CONTAINING"/>
    <property type="match status" value="1"/>
</dbReference>
<dbReference type="Gene3D" id="3.80.10.10">
    <property type="entry name" value="Ribonuclease Inhibitor"/>
    <property type="match status" value="2"/>
</dbReference>